<organism evidence="1 2">
    <name type="scientific">Psylliodes chrysocephalus</name>
    <dbReference type="NCBI Taxonomy" id="3402493"/>
    <lineage>
        <taxon>Eukaryota</taxon>
        <taxon>Metazoa</taxon>
        <taxon>Ecdysozoa</taxon>
        <taxon>Arthropoda</taxon>
        <taxon>Hexapoda</taxon>
        <taxon>Insecta</taxon>
        <taxon>Pterygota</taxon>
        <taxon>Neoptera</taxon>
        <taxon>Endopterygota</taxon>
        <taxon>Coleoptera</taxon>
        <taxon>Polyphaga</taxon>
        <taxon>Cucujiformia</taxon>
        <taxon>Chrysomeloidea</taxon>
        <taxon>Chrysomelidae</taxon>
        <taxon>Galerucinae</taxon>
        <taxon>Alticini</taxon>
        <taxon>Psylliodes</taxon>
    </lineage>
</organism>
<gene>
    <name evidence="1" type="ORF">PSYICH_LOCUS3542</name>
</gene>
<dbReference type="PANTHER" id="PTHR47018:SF3">
    <property type="entry name" value="MYCBP-ASSOCIATED PROTEIN"/>
    <property type="match status" value="1"/>
</dbReference>
<accession>A0A9P0G9R0</accession>
<dbReference type="PANTHER" id="PTHR47018">
    <property type="entry name" value="CXC DOMAIN-CONTAINING PROTEIN-RELATED"/>
    <property type="match status" value="1"/>
</dbReference>
<name>A0A9P0G9R0_9CUCU</name>
<sequence length="388" mass="43759">MISDESNTQIVDYLPPINASPTSYDVVYETLCYTRSIAEKCHQSQIIVTYDLAIAKMAMQIQKQESPYFDHIFINLGAFYMQMAYFNAIGTIIDSSGLIDILVQSEVLAGGSVNAFIGGKHFNRCKRIYPLLSAALQTLHLQRFLSEENIELQEMSEDLLHLKSCPTGPNEALPLSDSLTSVVNRYRDFHELTLAGIHGKSAQYYIQFVELISIYHIFSRSIRSGNLDIYIASISDRADLFFIMNQPNYARRSVAYLSNLIRLKTENSPLVLQFHQGAFGVKRTSNKLARAPIDLTLEQTINADAGNKLTGVSHLTDSFSARQRWALSHSMRTKIISKVLEGVSLSRKDDVSHSLKSDRIKKDRKHLDSIIQTIHDNMNPFSATVDQK</sequence>
<dbReference type="AlphaFoldDB" id="A0A9P0G9R0"/>
<dbReference type="EMBL" id="OV651824">
    <property type="protein sequence ID" value="CAH1101782.1"/>
    <property type="molecule type" value="Genomic_DNA"/>
</dbReference>
<evidence type="ECO:0000313" key="1">
    <source>
        <dbReference type="EMBL" id="CAH1101782.1"/>
    </source>
</evidence>
<evidence type="ECO:0000313" key="2">
    <source>
        <dbReference type="Proteomes" id="UP001153636"/>
    </source>
</evidence>
<dbReference type="OrthoDB" id="8060926at2759"/>
<keyword evidence="2" id="KW-1185">Reference proteome</keyword>
<dbReference type="Proteomes" id="UP001153636">
    <property type="component" value="Chromosome 12"/>
</dbReference>
<proteinExistence type="predicted"/>
<protein>
    <submittedName>
        <fullName evidence="1">Uncharacterized protein</fullName>
    </submittedName>
</protein>
<reference evidence="1" key="1">
    <citation type="submission" date="2022-01" db="EMBL/GenBank/DDBJ databases">
        <authorList>
            <person name="King R."/>
        </authorList>
    </citation>
    <scope>NUCLEOTIDE SEQUENCE</scope>
</reference>